<dbReference type="SUPFAM" id="SSF52540">
    <property type="entry name" value="P-loop containing nucleoside triphosphate hydrolases"/>
    <property type="match status" value="1"/>
</dbReference>
<dbReference type="EMBL" id="AWSO01000675">
    <property type="protein sequence ID" value="ESK88244.1"/>
    <property type="molecule type" value="Genomic_DNA"/>
</dbReference>
<dbReference type="STRING" id="1381753.V2Y990"/>
<feature type="domain" description="Nephrocystin 3-like N-terminal" evidence="2">
    <location>
        <begin position="310"/>
        <end position="472"/>
    </location>
</feature>
<dbReference type="OrthoDB" id="3269932at2759"/>
<proteinExistence type="predicted"/>
<dbReference type="InterPro" id="IPR027417">
    <property type="entry name" value="P-loop_NTPase"/>
</dbReference>
<reference evidence="3 4" key="1">
    <citation type="journal article" date="2014" name="BMC Genomics">
        <title>Genome and secretome analysis of the hemibiotrophic fungal pathogen, Moniliophthora roreri, which causes frosty pod rot disease of cacao: mechanisms of the biotrophic and necrotrophic phases.</title>
        <authorList>
            <person name="Meinhardt L.W."/>
            <person name="Costa G.G.L."/>
            <person name="Thomazella D.P.T."/>
            <person name="Teixeira P.J.P.L."/>
            <person name="Carazzolle M.F."/>
            <person name="Schuster S.C."/>
            <person name="Carlson J.E."/>
            <person name="Guiltinan M.J."/>
            <person name="Mieczkowski P."/>
            <person name="Farmer A."/>
            <person name="Ramaraj T."/>
            <person name="Crozier J."/>
            <person name="Davis R.E."/>
            <person name="Shao J."/>
            <person name="Melnick R.L."/>
            <person name="Pereira G.A.G."/>
            <person name="Bailey B.A."/>
        </authorList>
    </citation>
    <scope>NUCLEOTIDE SEQUENCE [LARGE SCALE GENOMIC DNA]</scope>
    <source>
        <strain evidence="3 4">MCA 2997</strain>
    </source>
</reference>
<dbReference type="AlphaFoldDB" id="V2Y990"/>
<dbReference type="HOGENOM" id="CLU_510059_0_0_1"/>
<dbReference type="Pfam" id="PF24883">
    <property type="entry name" value="NPHP3_N"/>
    <property type="match status" value="1"/>
</dbReference>
<dbReference type="PANTHER" id="PTHR10039">
    <property type="entry name" value="AMELOGENIN"/>
    <property type="match status" value="1"/>
</dbReference>
<keyword evidence="4" id="KW-1185">Reference proteome</keyword>
<dbReference type="Proteomes" id="UP000017559">
    <property type="component" value="Unassembled WGS sequence"/>
</dbReference>
<dbReference type="InterPro" id="IPR056884">
    <property type="entry name" value="NPHP3-like_N"/>
</dbReference>
<gene>
    <name evidence="3" type="ORF">Moror_5474</name>
</gene>
<evidence type="ECO:0000259" key="2">
    <source>
        <dbReference type="Pfam" id="PF24883"/>
    </source>
</evidence>
<name>V2Y990_MONRO</name>
<organism evidence="3 4">
    <name type="scientific">Moniliophthora roreri (strain MCA 2997)</name>
    <name type="common">Cocoa frosty pod rot fungus</name>
    <name type="synonym">Crinipellis roreri</name>
    <dbReference type="NCBI Taxonomy" id="1381753"/>
    <lineage>
        <taxon>Eukaryota</taxon>
        <taxon>Fungi</taxon>
        <taxon>Dikarya</taxon>
        <taxon>Basidiomycota</taxon>
        <taxon>Agaricomycotina</taxon>
        <taxon>Agaricomycetes</taxon>
        <taxon>Agaricomycetidae</taxon>
        <taxon>Agaricales</taxon>
        <taxon>Marasmiineae</taxon>
        <taxon>Marasmiaceae</taxon>
        <taxon>Moniliophthora</taxon>
    </lineage>
</organism>
<evidence type="ECO:0000313" key="4">
    <source>
        <dbReference type="Proteomes" id="UP000017559"/>
    </source>
</evidence>
<dbReference type="Gene3D" id="3.40.50.300">
    <property type="entry name" value="P-loop containing nucleotide triphosphate hydrolases"/>
    <property type="match status" value="1"/>
</dbReference>
<dbReference type="PANTHER" id="PTHR10039:SF14">
    <property type="entry name" value="NACHT DOMAIN-CONTAINING PROTEIN"/>
    <property type="match status" value="1"/>
</dbReference>
<accession>V2Y990</accession>
<protein>
    <submittedName>
        <fullName evidence="3">Nacht and wd40 domain protein</fullName>
    </submittedName>
</protein>
<sequence>MSCMNWLRQPGVTDSAGGPPLDAAQTIKVKEIQVRGAKSSKIALNVSWVSQTQPYTTSRYNGNKKETHNWPVDLNIPSSGTITFQLLHPHFTRKDTLLASLEVLSEELMGADKFKFEKSMKIHKTSAGSDIILMIVIETEDNDTMKTGIEKMRNRTEAVEKAMQPVAPVLEVLGNLAEMHDIARAAWIAVSGVYKVVEAYYKQNSEIVDLYDAMIEAYKIVEDNNGINQAGHFSEVFEEIVRQSEECNIFLSKTISKDGTREDFLVSATKYIQAVEGKGVDYLVQQQRLQPLNAAGKRPLGSKSHCLLGTCRESLKAIVDWIFHGDEQQSILWISGIAGVGKSSLIGTLYNSLAQYGFSSHLAAFICFDRADYQDAKALICSLAFQLAKFDERFGNQIADAVDRNPRIIDSTDMSAQVQKLIINPLINLKEEIAKEGCVVVMIDGIDECSHSDHAETNFRKQMLQLFETNKLELLPFLCIVLASRPEEDIYETRKDIKFFFEKCLGDSSFNVLTKEEKEKALTLLSEHASGLFI</sequence>
<dbReference type="KEGG" id="mrr:Moror_5474"/>
<evidence type="ECO:0000256" key="1">
    <source>
        <dbReference type="ARBA" id="ARBA00022737"/>
    </source>
</evidence>
<keyword evidence="1" id="KW-0677">Repeat</keyword>
<comment type="caution">
    <text evidence="3">The sequence shown here is derived from an EMBL/GenBank/DDBJ whole genome shotgun (WGS) entry which is preliminary data.</text>
</comment>
<evidence type="ECO:0000313" key="3">
    <source>
        <dbReference type="EMBL" id="ESK88244.1"/>
    </source>
</evidence>